<keyword evidence="1" id="KW-1133">Transmembrane helix</keyword>
<dbReference type="AlphaFoldDB" id="A0A366KWW2"/>
<organism evidence="2 3">
    <name type="scientific">Pedobacter miscanthi</name>
    <dbReference type="NCBI Taxonomy" id="2259170"/>
    <lineage>
        <taxon>Bacteria</taxon>
        <taxon>Pseudomonadati</taxon>
        <taxon>Bacteroidota</taxon>
        <taxon>Sphingobacteriia</taxon>
        <taxon>Sphingobacteriales</taxon>
        <taxon>Sphingobacteriaceae</taxon>
        <taxon>Pedobacter</taxon>
    </lineage>
</organism>
<accession>A0A366KWW2</accession>
<dbReference type="Proteomes" id="UP000252081">
    <property type="component" value="Unassembled WGS sequence"/>
</dbReference>
<dbReference type="RefSeq" id="WP_113949999.1">
    <property type="nucleotide sequence ID" value="NZ_QNQU01000014.1"/>
</dbReference>
<protein>
    <submittedName>
        <fullName evidence="2">Uncharacterized protein</fullName>
    </submittedName>
</protein>
<gene>
    <name evidence="2" type="ORF">DRW42_16820</name>
</gene>
<evidence type="ECO:0000313" key="3">
    <source>
        <dbReference type="Proteomes" id="UP000252081"/>
    </source>
</evidence>
<proteinExistence type="predicted"/>
<dbReference type="OrthoDB" id="1366541at2"/>
<reference evidence="2 3" key="1">
    <citation type="submission" date="2018-07" db="EMBL/GenBank/DDBJ databases">
        <title>A draft genome of a endophytic bacteria, a new species of Pedobacter.</title>
        <authorList>
            <person name="Zhang Z.D."/>
            <person name="Chen Z.J."/>
        </authorList>
    </citation>
    <scope>NUCLEOTIDE SEQUENCE [LARGE SCALE GENOMIC DNA]</scope>
    <source>
        <strain evidence="2 3">RS10</strain>
    </source>
</reference>
<feature type="transmembrane region" description="Helical" evidence="1">
    <location>
        <begin position="7"/>
        <end position="26"/>
    </location>
</feature>
<name>A0A366KWW2_9SPHI</name>
<comment type="caution">
    <text evidence="2">The sequence shown here is derived from an EMBL/GenBank/DDBJ whole genome shotgun (WGS) entry which is preliminary data.</text>
</comment>
<evidence type="ECO:0000313" key="2">
    <source>
        <dbReference type="EMBL" id="RBQ05342.1"/>
    </source>
</evidence>
<sequence>MNKKSRVLITLIGSAIIFRFFCGIYVHDEFGGKHFFIKHRPTWKWKFYSPVGMSDTKFEELSEEEKIEQKYFNEFVKDKKLSL</sequence>
<dbReference type="EMBL" id="QNQU01000014">
    <property type="protein sequence ID" value="RBQ05342.1"/>
    <property type="molecule type" value="Genomic_DNA"/>
</dbReference>
<evidence type="ECO:0000256" key="1">
    <source>
        <dbReference type="SAM" id="Phobius"/>
    </source>
</evidence>
<keyword evidence="1" id="KW-0472">Membrane</keyword>
<keyword evidence="3" id="KW-1185">Reference proteome</keyword>
<keyword evidence="1" id="KW-0812">Transmembrane</keyword>